<sequence length="146" mass="16089">MQLIQRRWQEAFLYASGMLTIILGVGSCIVSIDPTPLPSNTWWYFLVAGVFLFVVGCLLLKIVICAPVYPGSFFTVGPSANATASSAVDLLDDAQSVGYADSPIVDLRDSVFGIEDEPSQVVRQCMMTRSDEPQNSVLFYYKETFV</sequence>
<comment type="caution">
    <text evidence="2">The sequence shown here is derived from an EMBL/GenBank/DDBJ whole genome shotgun (WGS) entry which is preliminary data.</text>
</comment>
<name>A0AAV6UWI2_9ARAC</name>
<keyword evidence="1" id="KW-0472">Membrane</keyword>
<evidence type="ECO:0000313" key="3">
    <source>
        <dbReference type="Proteomes" id="UP000827092"/>
    </source>
</evidence>
<reference evidence="2 3" key="1">
    <citation type="journal article" date="2022" name="Nat. Ecol. Evol.">
        <title>A masculinizing supergene underlies an exaggerated male reproductive morph in a spider.</title>
        <authorList>
            <person name="Hendrickx F."/>
            <person name="De Corte Z."/>
            <person name="Sonet G."/>
            <person name="Van Belleghem S.M."/>
            <person name="Kostlbacher S."/>
            <person name="Vangestel C."/>
        </authorList>
    </citation>
    <scope>NUCLEOTIDE SEQUENCE [LARGE SCALE GENOMIC DNA]</scope>
    <source>
        <strain evidence="2">W744_W776</strain>
    </source>
</reference>
<keyword evidence="1" id="KW-0812">Transmembrane</keyword>
<feature type="transmembrane region" description="Helical" evidence="1">
    <location>
        <begin position="44"/>
        <end position="64"/>
    </location>
</feature>
<gene>
    <name evidence="2" type="ORF">JTE90_004647</name>
</gene>
<proteinExistence type="predicted"/>
<organism evidence="2 3">
    <name type="scientific">Oedothorax gibbosus</name>
    <dbReference type="NCBI Taxonomy" id="931172"/>
    <lineage>
        <taxon>Eukaryota</taxon>
        <taxon>Metazoa</taxon>
        <taxon>Ecdysozoa</taxon>
        <taxon>Arthropoda</taxon>
        <taxon>Chelicerata</taxon>
        <taxon>Arachnida</taxon>
        <taxon>Araneae</taxon>
        <taxon>Araneomorphae</taxon>
        <taxon>Entelegynae</taxon>
        <taxon>Araneoidea</taxon>
        <taxon>Linyphiidae</taxon>
        <taxon>Erigoninae</taxon>
        <taxon>Oedothorax</taxon>
    </lineage>
</organism>
<evidence type="ECO:0000313" key="2">
    <source>
        <dbReference type="EMBL" id="KAG8188835.1"/>
    </source>
</evidence>
<evidence type="ECO:0000256" key="1">
    <source>
        <dbReference type="SAM" id="Phobius"/>
    </source>
</evidence>
<dbReference type="AlphaFoldDB" id="A0AAV6UWI2"/>
<dbReference type="PROSITE" id="PS51257">
    <property type="entry name" value="PROKAR_LIPOPROTEIN"/>
    <property type="match status" value="1"/>
</dbReference>
<keyword evidence="3" id="KW-1185">Reference proteome</keyword>
<keyword evidence="1" id="KW-1133">Transmembrane helix</keyword>
<accession>A0AAV6UWI2</accession>
<dbReference type="EMBL" id="JAFNEN010000229">
    <property type="protein sequence ID" value="KAG8188835.1"/>
    <property type="molecule type" value="Genomic_DNA"/>
</dbReference>
<protein>
    <submittedName>
        <fullName evidence="2">Uncharacterized protein</fullName>
    </submittedName>
</protein>
<dbReference type="Proteomes" id="UP000827092">
    <property type="component" value="Unassembled WGS sequence"/>
</dbReference>
<feature type="transmembrane region" description="Helical" evidence="1">
    <location>
        <begin position="12"/>
        <end position="32"/>
    </location>
</feature>